<organism evidence="2 3">
    <name type="scientific">Trifolium medium</name>
    <dbReference type="NCBI Taxonomy" id="97028"/>
    <lineage>
        <taxon>Eukaryota</taxon>
        <taxon>Viridiplantae</taxon>
        <taxon>Streptophyta</taxon>
        <taxon>Embryophyta</taxon>
        <taxon>Tracheophyta</taxon>
        <taxon>Spermatophyta</taxon>
        <taxon>Magnoliopsida</taxon>
        <taxon>eudicotyledons</taxon>
        <taxon>Gunneridae</taxon>
        <taxon>Pentapetalae</taxon>
        <taxon>rosids</taxon>
        <taxon>fabids</taxon>
        <taxon>Fabales</taxon>
        <taxon>Fabaceae</taxon>
        <taxon>Papilionoideae</taxon>
        <taxon>50 kb inversion clade</taxon>
        <taxon>NPAAA clade</taxon>
        <taxon>Hologalegina</taxon>
        <taxon>IRL clade</taxon>
        <taxon>Trifolieae</taxon>
        <taxon>Trifolium</taxon>
    </lineage>
</organism>
<dbReference type="AlphaFoldDB" id="A0A392ST32"/>
<evidence type="ECO:0000313" key="3">
    <source>
        <dbReference type="Proteomes" id="UP000265520"/>
    </source>
</evidence>
<name>A0A392ST32_9FABA</name>
<comment type="caution">
    <text evidence="2">The sequence shown here is derived from an EMBL/GenBank/DDBJ whole genome shotgun (WGS) entry which is preliminary data.</text>
</comment>
<feature type="non-terminal residue" evidence="2">
    <location>
        <position position="43"/>
    </location>
</feature>
<protein>
    <submittedName>
        <fullName evidence="2">Uncharacterized protein</fullName>
    </submittedName>
</protein>
<feature type="region of interest" description="Disordered" evidence="1">
    <location>
        <begin position="21"/>
        <end position="43"/>
    </location>
</feature>
<keyword evidence="3" id="KW-1185">Reference proteome</keyword>
<dbReference type="EMBL" id="LXQA010430741">
    <property type="protein sequence ID" value="MCI51374.1"/>
    <property type="molecule type" value="Genomic_DNA"/>
</dbReference>
<reference evidence="2 3" key="1">
    <citation type="journal article" date="2018" name="Front. Plant Sci.">
        <title>Red Clover (Trifolium pratense) and Zigzag Clover (T. medium) - A Picture of Genomic Similarities and Differences.</title>
        <authorList>
            <person name="Dluhosova J."/>
            <person name="Istvanek J."/>
            <person name="Nedelnik J."/>
            <person name="Repkova J."/>
        </authorList>
    </citation>
    <scope>NUCLEOTIDE SEQUENCE [LARGE SCALE GENOMIC DNA]</scope>
    <source>
        <strain evidence="3">cv. 10/8</strain>
        <tissue evidence="2">Leaf</tissue>
    </source>
</reference>
<evidence type="ECO:0000313" key="2">
    <source>
        <dbReference type="EMBL" id="MCI51374.1"/>
    </source>
</evidence>
<dbReference type="Proteomes" id="UP000265520">
    <property type="component" value="Unassembled WGS sequence"/>
</dbReference>
<accession>A0A392ST32</accession>
<proteinExistence type="predicted"/>
<sequence>MSYSLRSVSLELELRQFSELISGSRNMPPRRAPADPVTEDDRV</sequence>
<evidence type="ECO:0000256" key="1">
    <source>
        <dbReference type="SAM" id="MobiDB-lite"/>
    </source>
</evidence>